<feature type="transmembrane region" description="Helical" evidence="9">
    <location>
        <begin position="381"/>
        <end position="406"/>
    </location>
</feature>
<evidence type="ECO:0000259" key="10">
    <source>
        <dbReference type="PROSITE" id="PS50928"/>
    </source>
</evidence>
<sequence length="468" mass="52223">MPFQPVFLWTDILIYLLLVVLAVGIGMIRRREHLRAPWRRILHSRRGQIALVILIAYAVVGLLDSIHFRPALEHSSFQTTRVQYSPEVLSLLDIWVSHLREQTETTYSAPFATHLYVKEQVELPDGQQLRTYPRLQYGGAHLADPSARWYDVGQTVLQAGGSGIVCWLLFTLLGLAWLAKGQGVSYPLYLGQVLKGHPEAPWRVAFITAGIVVVLAFMAVALSHDYHILGTNKVGQDVFYQSLKSIRTGLVIGTLTTLVMLPFALALGIAAGYFRGWVDDVIQYLYTTLNSIPGVLLIAAAILMLQVYMGNHPEQFETVIERADLRLLFLCLILGVTSWTGLCRILRGEALKLREVDYVQAAQAFGVSRTKILSRHILPNVMHIVLISVVLDFSGLVLAEAVLSYVGVGVDPATMSWGNMINSARLEMAREPMVWWSLTAAFLFMFILVLAANLFSDVVREALDPRAR</sequence>
<name>A0A4P7C5T0_9GAMM</name>
<keyword evidence="5" id="KW-0571">Peptide transport</keyword>
<dbReference type="Proteomes" id="UP000294325">
    <property type="component" value="Chromosome"/>
</dbReference>
<reference evidence="11 12" key="1">
    <citation type="submission" date="2019-03" db="EMBL/GenBank/DDBJ databases">
        <title>The genome sequence of Nitrosococcus wardiae strain D1FHST reveals the archetypal metabolic capacity of ammonia-oxidizing Gammaproteobacteria.</title>
        <authorList>
            <person name="Wang L."/>
            <person name="Lim C.K."/>
            <person name="Hanson T.E."/>
            <person name="Dang H."/>
            <person name="Klotz M.G."/>
        </authorList>
    </citation>
    <scope>NUCLEOTIDE SEQUENCE [LARGE SCALE GENOMIC DNA]</scope>
    <source>
        <strain evidence="11 12">D1FHS</strain>
    </source>
</reference>
<dbReference type="KEGG" id="nwr:E3U44_00130"/>
<feature type="domain" description="ABC transmembrane type-1" evidence="10">
    <location>
        <begin position="246"/>
        <end position="456"/>
    </location>
</feature>
<dbReference type="AlphaFoldDB" id="A0A4P7C5T0"/>
<dbReference type="CDD" id="cd06261">
    <property type="entry name" value="TM_PBP2"/>
    <property type="match status" value="1"/>
</dbReference>
<evidence type="ECO:0000256" key="8">
    <source>
        <dbReference type="ARBA" id="ARBA00023136"/>
    </source>
</evidence>
<protein>
    <submittedName>
        <fullName evidence="11">ABC transporter permease subunit</fullName>
    </submittedName>
</protein>
<dbReference type="Gene3D" id="1.10.3720.10">
    <property type="entry name" value="MetI-like"/>
    <property type="match status" value="1"/>
</dbReference>
<evidence type="ECO:0000256" key="2">
    <source>
        <dbReference type="ARBA" id="ARBA00022448"/>
    </source>
</evidence>
<keyword evidence="3" id="KW-1003">Cell membrane</keyword>
<feature type="transmembrane region" description="Helical" evidence="9">
    <location>
        <begin position="49"/>
        <end position="68"/>
    </location>
</feature>
<dbReference type="PROSITE" id="PS50928">
    <property type="entry name" value="ABC_TM1"/>
    <property type="match status" value="1"/>
</dbReference>
<evidence type="ECO:0000256" key="1">
    <source>
        <dbReference type="ARBA" id="ARBA00004651"/>
    </source>
</evidence>
<keyword evidence="8 9" id="KW-0472">Membrane</keyword>
<proteinExistence type="inferred from homology"/>
<feature type="transmembrane region" description="Helical" evidence="9">
    <location>
        <begin position="286"/>
        <end position="307"/>
    </location>
</feature>
<evidence type="ECO:0000313" key="12">
    <source>
        <dbReference type="Proteomes" id="UP000294325"/>
    </source>
</evidence>
<comment type="similarity">
    <text evidence="9">Belongs to the binding-protein-dependent transport system permease family.</text>
</comment>
<keyword evidence="7 9" id="KW-1133">Transmembrane helix</keyword>
<keyword evidence="6" id="KW-0653">Protein transport</keyword>
<feature type="transmembrane region" description="Helical" evidence="9">
    <location>
        <begin position="327"/>
        <end position="346"/>
    </location>
</feature>
<evidence type="ECO:0000256" key="4">
    <source>
        <dbReference type="ARBA" id="ARBA00022692"/>
    </source>
</evidence>
<dbReference type="EMBL" id="CP038033">
    <property type="protein sequence ID" value="QBQ56386.1"/>
    <property type="molecule type" value="Genomic_DNA"/>
</dbReference>
<gene>
    <name evidence="11" type="ORF">E3U44_00130</name>
</gene>
<dbReference type="GO" id="GO:0015031">
    <property type="term" value="P:protein transport"/>
    <property type="evidence" value="ECO:0007669"/>
    <property type="project" value="UniProtKB-KW"/>
</dbReference>
<feature type="transmembrane region" description="Helical" evidence="9">
    <location>
        <begin position="156"/>
        <end position="179"/>
    </location>
</feature>
<dbReference type="PANTHER" id="PTHR43386">
    <property type="entry name" value="OLIGOPEPTIDE TRANSPORT SYSTEM PERMEASE PROTEIN APPC"/>
    <property type="match status" value="1"/>
</dbReference>
<dbReference type="SUPFAM" id="SSF161098">
    <property type="entry name" value="MetI-like"/>
    <property type="match status" value="1"/>
</dbReference>
<dbReference type="Pfam" id="PF00528">
    <property type="entry name" value="BPD_transp_1"/>
    <property type="match status" value="1"/>
</dbReference>
<comment type="subcellular location">
    <subcellularLocation>
        <location evidence="1 9">Cell membrane</location>
        <topology evidence="1 9">Multi-pass membrane protein</topology>
    </subcellularLocation>
</comment>
<feature type="transmembrane region" description="Helical" evidence="9">
    <location>
        <begin position="250"/>
        <end position="274"/>
    </location>
</feature>
<dbReference type="InterPro" id="IPR000515">
    <property type="entry name" value="MetI-like"/>
</dbReference>
<keyword evidence="4 9" id="KW-0812">Transmembrane</keyword>
<dbReference type="PANTHER" id="PTHR43386:SF24">
    <property type="entry name" value="OLIGOPEPTIDE TRANSPORT SYSTEM PERMEASE PROTEIN AMID"/>
    <property type="match status" value="1"/>
</dbReference>
<feature type="transmembrane region" description="Helical" evidence="9">
    <location>
        <begin position="433"/>
        <end position="456"/>
    </location>
</feature>
<dbReference type="GO" id="GO:0055085">
    <property type="term" value="P:transmembrane transport"/>
    <property type="evidence" value="ECO:0007669"/>
    <property type="project" value="InterPro"/>
</dbReference>
<evidence type="ECO:0000256" key="3">
    <source>
        <dbReference type="ARBA" id="ARBA00022475"/>
    </source>
</evidence>
<evidence type="ECO:0000256" key="6">
    <source>
        <dbReference type="ARBA" id="ARBA00022927"/>
    </source>
</evidence>
<dbReference type="RefSeq" id="WP_134359600.1">
    <property type="nucleotide sequence ID" value="NZ_CP038033.1"/>
</dbReference>
<dbReference type="GO" id="GO:0005886">
    <property type="term" value="C:plasma membrane"/>
    <property type="evidence" value="ECO:0007669"/>
    <property type="project" value="UniProtKB-SubCell"/>
</dbReference>
<keyword evidence="12" id="KW-1185">Reference proteome</keyword>
<accession>A0A4P7C5T0</accession>
<feature type="transmembrane region" description="Helical" evidence="9">
    <location>
        <begin position="200"/>
        <end position="222"/>
    </location>
</feature>
<dbReference type="InterPro" id="IPR050366">
    <property type="entry name" value="BP-dependent_transpt_permease"/>
</dbReference>
<organism evidence="11 12">
    <name type="scientific">Nitrosococcus wardiae</name>
    <dbReference type="NCBI Taxonomy" id="1814290"/>
    <lineage>
        <taxon>Bacteria</taxon>
        <taxon>Pseudomonadati</taxon>
        <taxon>Pseudomonadota</taxon>
        <taxon>Gammaproteobacteria</taxon>
        <taxon>Chromatiales</taxon>
        <taxon>Chromatiaceae</taxon>
        <taxon>Nitrosococcus</taxon>
    </lineage>
</organism>
<feature type="transmembrane region" description="Helical" evidence="9">
    <location>
        <begin position="6"/>
        <end position="28"/>
    </location>
</feature>
<dbReference type="InterPro" id="IPR035906">
    <property type="entry name" value="MetI-like_sf"/>
</dbReference>
<dbReference type="GO" id="GO:0015833">
    <property type="term" value="P:peptide transport"/>
    <property type="evidence" value="ECO:0007669"/>
    <property type="project" value="UniProtKB-KW"/>
</dbReference>
<evidence type="ECO:0000313" key="11">
    <source>
        <dbReference type="EMBL" id="QBQ56386.1"/>
    </source>
</evidence>
<dbReference type="OrthoDB" id="9805884at2"/>
<evidence type="ECO:0000256" key="5">
    <source>
        <dbReference type="ARBA" id="ARBA00022856"/>
    </source>
</evidence>
<keyword evidence="2 9" id="KW-0813">Transport</keyword>
<evidence type="ECO:0000256" key="9">
    <source>
        <dbReference type="RuleBase" id="RU363032"/>
    </source>
</evidence>
<evidence type="ECO:0000256" key="7">
    <source>
        <dbReference type="ARBA" id="ARBA00022989"/>
    </source>
</evidence>